<dbReference type="STRING" id="1121335.Cst_c20200"/>
<dbReference type="KEGG" id="css:Cst_c20200"/>
<evidence type="ECO:0000313" key="1">
    <source>
        <dbReference type="EMBL" id="AGC68993.1"/>
    </source>
</evidence>
<gene>
    <name evidence="1" type="ordered locus">Cst_c20200</name>
</gene>
<name>L7VTT7_THES1</name>
<proteinExistence type="predicted"/>
<reference evidence="1 2" key="1">
    <citation type="journal article" date="2013" name="Genome Announc.">
        <title>Complete genome sequence of Clostridium stercorarium subsp. stercorarium strain DSM 8532, a thermophilic degrader of plant cell wall fibers.</title>
        <authorList>
            <person name="Poehlein A."/>
            <person name="Zverlov V.V."/>
            <person name="Daniel R."/>
            <person name="Schwarz W.H."/>
            <person name="Liebl W."/>
        </authorList>
    </citation>
    <scope>NUCLEOTIDE SEQUENCE [LARGE SCALE GENOMIC DNA]</scope>
    <source>
        <strain evidence="2">ATCC 35414 / DSM 8532 / NCIMB 11754</strain>
    </source>
</reference>
<evidence type="ECO:0000313" key="2">
    <source>
        <dbReference type="Proteomes" id="UP000011220"/>
    </source>
</evidence>
<organism evidence="1 2">
    <name type="scientific">Thermoclostridium stercorarium (strain ATCC 35414 / DSM 8532 / NCIMB 11754)</name>
    <name type="common">Clostridium stercorarium</name>
    <dbReference type="NCBI Taxonomy" id="1121335"/>
    <lineage>
        <taxon>Bacteria</taxon>
        <taxon>Bacillati</taxon>
        <taxon>Bacillota</taxon>
        <taxon>Clostridia</taxon>
        <taxon>Eubacteriales</taxon>
        <taxon>Oscillospiraceae</taxon>
        <taxon>Thermoclostridium</taxon>
    </lineage>
</organism>
<protein>
    <submittedName>
        <fullName evidence="1">Uncharacterized protein</fullName>
    </submittedName>
</protein>
<dbReference type="AlphaFoldDB" id="L7VTT7"/>
<accession>L7VTT7</accession>
<dbReference type="Proteomes" id="UP000011220">
    <property type="component" value="Chromosome"/>
</dbReference>
<dbReference type="EMBL" id="CP004044">
    <property type="protein sequence ID" value="AGC68993.1"/>
    <property type="molecule type" value="Genomic_DNA"/>
</dbReference>
<dbReference type="PATRIC" id="fig|1121335.3.peg.2026"/>
<sequence length="39" mass="4601">MAPQKLRLLSHYRDKSFFYYIAWNIPGKSINSFLKPRGG</sequence>
<keyword evidence="2" id="KW-1185">Reference proteome</keyword>